<reference evidence="1 2" key="1">
    <citation type="journal article" date="2010" name="Nature">
        <title>Comparative genomics reveals mobile pathogenicity chromosomes in Fusarium.</title>
        <authorList>
            <person name="Ma L.J."/>
            <person name="van der Does H.C."/>
            <person name="Borkovich K.A."/>
            <person name="Coleman J.J."/>
            <person name="Daboussi M.J."/>
            <person name="Di Pietro A."/>
            <person name="Dufresne M."/>
            <person name="Freitag M."/>
            <person name="Grabherr M."/>
            <person name="Henrissat B."/>
            <person name="Houterman P.M."/>
            <person name="Kang S."/>
            <person name="Shim W.B."/>
            <person name="Woloshuk C."/>
            <person name="Xie X."/>
            <person name="Xu J.R."/>
            <person name="Antoniw J."/>
            <person name="Baker S.E."/>
            <person name="Bluhm B.H."/>
            <person name="Breakspear A."/>
            <person name="Brown D.W."/>
            <person name="Butchko R.A."/>
            <person name="Chapman S."/>
            <person name="Coulson R."/>
            <person name="Coutinho P.M."/>
            <person name="Danchin E.G."/>
            <person name="Diener A."/>
            <person name="Gale L.R."/>
            <person name="Gardiner D.M."/>
            <person name="Goff S."/>
            <person name="Hammond-Kosack K.E."/>
            <person name="Hilburn K."/>
            <person name="Hua-Van A."/>
            <person name="Jonkers W."/>
            <person name="Kazan K."/>
            <person name="Kodira C.D."/>
            <person name="Koehrsen M."/>
            <person name="Kumar L."/>
            <person name="Lee Y.H."/>
            <person name="Li L."/>
            <person name="Manners J.M."/>
            <person name="Miranda-Saavedra D."/>
            <person name="Mukherjee M."/>
            <person name="Park G."/>
            <person name="Park J."/>
            <person name="Park S.Y."/>
            <person name="Proctor R.H."/>
            <person name="Regev A."/>
            <person name="Ruiz-Roldan M.C."/>
            <person name="Sain D."/>
            <person name="Sakthikumar S."/>
            <person name="Sykes S."/>
            <person name="Schwartz D.C."/>
            <person name="Turgeon B.G."/>
            <person name="Wapinski I."/>
            <person name="Yoder O."/>
            <person name="Young S."/>
            <person name="Zeng Q."/>
            <person name="Zhou S."/>
            <person name="Galagan J."/>
            <person name="Cuomo C.A."/>
            <person name="Kistler H.C."/>
            <person name="Rep M."/>
        </authorList>
    </citation>
    <scope>NUCLEOTIDE SEQUENCE [LARGE SCALE GENOMIC DNA]</scope>
    <source>
        <strain evidence="2">M3125 / FGSC 7600</strain>
    </source>
</reference>
<keyword evidence="2" id="KW-1185">Reference proteome</keyword>
<proteinExistence type="predicted"/>
<dbReference type="EMBL" id="CM000578">
    <property type="protein sequence ID" value="EWG37961.1"/>
    <property type="molecule type" value="Genomic_DNA"/>
</dbReference>
<dbReference type="RefSeq" id="XP_018744152.1">
    <property type="nucleotide sequence ID" value="XM_018903825.1"/>
</dbReference>
<dbReference type="VEuPathDB" id="FungiDB:FVEG_14816"/>
<protein>
    <submittedName>
        <fullName evidence="1">Uncharacterized protein</fullName>
    </submittedName>
</protein>
<dbReference type="Proteomes" id="UP000009096">
    <property type="component" value="Chromosome 1"/>
</dbReference>
<dbReference type="AlphaFoldDB" id="W7LHH9"/>
<evidence type="ECO:0000313" key="2">
    <source>
        <dbReference type="Proteomes" id="UP000009096"/>
    </source>
</evidence>
<dbReference type="EMBL" id="DS022242">
    <property type="protein sequence ID" value="EWG37961.1"/>
    <property type="molecule type" value="Genomic_DNA"/>
</dbReference>
<dbReference type="KEGG" id="fvr:FVEG_14816"/>
<organism evidence="1 2">
    <name type="scientific">Gibberella moniliformis (strain M3125 / FGSC 7600)</name>
    <name type="common">Maize ear and stalk rot fungus</name>
    <name type="synonym">Fusarium verticillioides</name>
    <dbReference type="NCBI Taxonomy" id="334819"/>
    <lineage>
        <taxon>Eukaryota</taxon>
        <taxon>Fungi</taxon>
        <taxon>Dikarya</taxon>
        <taxon>Ascomycota</taxon>
        <taxon>Pezizomycotina</taxon>
        <taxon>Sordariomycetes</taxon>
        <taxon>Hypocreomycetidae</taxon>
        <taxon>Hypocreales</taxon>
        <taxon>Nectriaceae</taxon>
        <taxon>Fusarium</taxon>
        <taxon>Fusarium fujikuroi species complex</taxon>
    </lineage>
</organism>
<dbReference type="GeneID" id="30071692"/>
<evidence type="ECO:0000313" key="1">
    <source>
        <dbReference type="EMBL" id="EWG37961.1"/>
    </source>
</evidence>
<sequence>MVIDSAESQYSGGSTLREPNLYDKYQTFPRRPPFPVPSSSAGGFSIAGSRGGGIKLLQEADAYLYHLQLAAKETYCCRAGGFTHRAHITWSVIGYLCFYCLICKLQTCV</sequence>
<accession>W7LHH9</accession>
<name>W7LHH9_GIBM7</name>
<gene>
    <name evidence="1" type="ORF">FVEG_14816</name>
</gene>